<gene>
    <name evidence="2 4" type="ORF">BDZ99DRAFT_571961</name>
</gene>
<protein>
    <submittedName>
        <fullName evidence="2 4">Uncharacterized protein</fullName>
    </submittedName>
</protein>
<evidence type="ECO:0000313" key="2">
    <source>
        <dbReference type="EMBL" id="KAF2809161.1"/>
    </source>
</evidence>
<reference evidence="2 4" key="1">
    <citation type="journal article" date="2020" name="Stud. Mycol.">
        <title>101 Dothideomycetes genomes: a test case for predicting lifestyles and emergence of pathogens.</title>
        <authorList>
            <person name="Haridas S."/>
            <person name="Albert R."/>
            <person name="Binder M."/>
            <person name="Bloem J."/>
            <person name="Labutti K."/>
            <person name="Salamov A."/>
            <person name="Andreopoulos B."/>
            <person name="Baker S."/>
            <person name="Barry K."/>
            <person name="Bills G."/>
            <person name="Bluhm B."/>
            <person name="Cannon C."/>
            <person name="Castanera R."/>
            <person name="Culley D."/>
            <person name="Daum C."/>
            <person name="Ezra D."/>
            <person name="Gonzalez J."/>
            <person name="Henrissat B."/>
            <person name="Kuo A."/>
            <person name="Liang C."/>
            <person name="Lipzen A."/>
            <person name="Lutzoni F."/>
            <person name="Magnuson J."/>
            <person name="Mondo S."/>
            <person name="Nolan M."/>
            <person name="Ohm R."/>
            <person name="Pangilinan J."/>
            <person name="Park H.-J."/>
            <person name="Ramirez L."/>
            <person name="Alfaro M."/>
            <person name="Sun H."/>
            <person name="Tritt A."/>
            <person name="Yoshinaga Y."/>
            <person name="Zwiers L.-H."/>
            <person name="Turgeon B."/>
            <person name="Goodwin S."/>
            <person name="Spatafora J."/>
            <person name="Crous P."/>
            <person name="Grigoriev I."/>
        </authorList>
    </citation>
    <scope>NUCLEOTIDE SEQUENCE</scope>
    <source>
        <strain evidence="2 4">CBS 304.34</strain>
    </source>
</reference>
<reference evidence="4" key="3">
    <citation type="submission" date="2025-04" db="UniProtKB">
        <authorList>
            <consortium name="RefSeq"/>
        </authorList>
    </citation>
    <scope>IDENTIFICATION</scope>
    <source>
        <strain evidence="4">CBS 304.34</strain>
    </source>
</reference>
<feature type="compositionally biased region" description="Low complexity" evidence="1">
    <location>
        <begin position="35"/>
        <end position="47"/>
    </location>
</feature>
<sequence>MPTGDAGIVADGTGSACLDPASRTASTPRFSRPVSLSTTSRSAMRTTRGPRQRIDINVCPPLFAFPGNDCCFFSPDLPDPALMAAGAVTPGDGPWLLQLDQPSRICIELCWPSNQRLQRCLACHIPAPNTAVDMVVRLPKALRQA</sequence>
<reference evidence="4" key="2">
    <citation type="submission" date="2020-04" db="EMBL/GenBank/DDBJ databases">
        <authorList>
            <consortium name="NCBI Genome Project"/>
        </authorList>
    </citation>
    <scope>NUCLEOTIDE SEQUENCE</scope>
    <source>
        <strain evidence="4">CBS 304.34</strain>
    </source>
</reference>
<evidence type="ECO:0000313" key="4">
    <source>
        <dbReference type="RefSeq" id="XP_033576125.1"/>
    </source>
</evidence>
<dbReference type="Proteomes" id="UP000504636">
    <property type="component" value="Unplaced"/>
</dbReference>
<accession>A0A6A6YK24</accession>
<feature type="region of interest" description="Disordered" evidence="1">
    <location>
        <begin position="19"/>
        <end position="49"/>
    </location>
</feature>
<dbReference type="AlphaFoldDB" id="A0A6A6YK24"/>
<evidence type="ECO:0000313" key="3">
    <source>
        <dbReference type="Proteomes" id="UP000504636"/>
    </source>
</evidence>
<dbReference type="GeneID" id="54469045"/>
<name>A0A6A6YK24_9PEZI</name>
<evidence type="ECO:0000256" key="1">
    <source>
        <dbReference type="SAM" id="MobiDB-lite"/>
    </source>
</evidence>
<dbReference type="EMBL" id="MU003702">
    <property type="protein sequence ID" value="KAF2809161.1"/>
    <property type="molecule type" value="Genomic_DNA"/>
</dbReference>
<proteinExistence type="predicted"/>
<dbReference type="RefSeq" id="XP_033576125.1">
    <property type="nucleotide sequence ID" value="XM_033728152.1"/>
</dbReference>
<keyword evidence="3" id="KW-1185">Reference proteome</keyword>
<organism evidence="2">
    <name type="scientific">Mytilinidion resinicola</name>
    <dbReference type="NCBI Taxonomy" id="574789"/>
    <lineage>
        <taxon>Eukaryota</taxon>
        <taxon>Fungi</taxon>
        <taxon>Dikarya</taxon>
        <taxon>Ascomycota</taxon>
        <taxon>Pezizomycotina</taxon>
        <taxon>Dothideomycetes</taxon>
        <taxon>Pleosporomycetidae</taxon>
        <taxon>Mytilinidiales</taxon>
        <taxon>Mytilinidiaceae</taxon>
        <taxon>Mytilinidion</taxon>
    </lineage>
</organism>